<feature type="domain" description="Peptidase A1" evidence="4">
    <location>
        <begin position="42"/>
        <end position="405"/>
    </location>
</feature>
<accession>A0A9P4J5F2</accession>
<comment type="caution">
    <text evidence="5">The sequence shown here is derived from an EMBL/GenBank/DDBJ whole genome shotgun (WGS) entry which is preliminary data.</text>
</comment>
<dbReference type="InterPro" id="IPR033121">
    <property type="entry name" value="PEPTIDASE_A1"/>
</dbReference>
<proteinExistence type="predicted"/>
<dbReference type="Proteomes" id="UP000799439">
    <property type="component" value="Unassembled WGS sequence"/>
</dbReference>
<protein>
    <recommendedName>
        <fullName evidence="4">Peptidase A1 domain-containing protein</fullName>
    </recommendedName>
</protein>
<dbReference type="EMBL" id="ML996086">
    <property type="protein sequence ID" value="KAF2152719.1"/>
    <property type="molecule type" value="Genomic_DNA"/>
</dbReference>
<keyword evidence="2" id="KW-0472">Membrane</keyword>
<feature type="region of interest" description="Disordered" evidence="1">
    <location>
        <begin position="516"/>
        <end position="563"/>
    </location>
</feature>
<evidence type="ECO:0000313" key="5">
    <source>
        <dbReference type="EMBL" id="KAF2152719.1"/>
    </source>
</evidence>
<keyword evidence="6" id="KW-1185">Reference proteome</keyword>
<name>A0A9P4J5F2_9PEZI</name>
<dbReference type="OrthoDB" id="5361565at2759"/>
<evidence type="ECO:0000256" key="1">
    <source>
        <dbReference type="SAM" id="MobiDB-lite"/>
    </source>
</evidence>
<dbReference type="Pfam" id="PF00026">
    <property type="entry name" value="Asp"/>
    <property type="match status" value="1"/>
</dbReference>
<feature type="transmembrane region" description="Helical" evidence="2">
    <location>
        <begin position="461"/>
        <end position="483"/>
    </location>
</feature>
<organism evidence="5 6">
    <name type="scientific">Myriangium duriaei CBS 260.36</name>
    <dbReference type="NCBI Taxonomy" id="1168546"/>
    <lineage>
        <taxon>Eukaryota</taxon>
        <taxon>Fungi</taxon>
        <taxon>Dikarya</taxon>
        <taxon>Ascomycota</taxon>
        <taxon>Pezizomycotina</taxon>
        <taxon>Dothideomycetes</taxon>
        <taxon>Dothideomycetidae</taxon>
        <taxon>Myriangiales</taxon>
        <taxon>Myriangiaceae</taxon>
        <taxon>Myriangium</taxon>
    </lineage>
</organism>
<evidence type="ECO:0000256" key="3">
    <source>
        <dbReference type="SAM" id="SignalP"/>
    </source>
</evidence>
<sequence>MLLSRLPVSLVTLLSLTTVHACTSPLALPIRNVTLSNGFVSRGVVLSLGTPMQELAVTPQWPQNNTYLYTLLNPACNTTTTSQAECITRHGGLWDSSASTSRQSSTANTSGAYPFDTTPSAQNNSEVTWSTDNVHLETNTTLNTFAIGALQEALGGLYAGAPQGVIGLGVNATLLSTLKSAGRIASASWGFFFGRDGVTRVGQQDGSLVLGGYDRAKTLGPGGKAPLVYSPDCDTGMVVEISGLVMNFPNGTDVNVFTKGFQAFQACVQPSLPTLMIMPESSFEVMNEAWGGPGYDPSATRSSGVNFWNAAYRLNVALYPGDLTIQITVGGVNVPVRVPNHQLFLPDITYGSDGALNVNSSRQVVRINPMIGGYDSGTALLGRVFFTSAYLMANHDTGTYTIWQANATTDSRLVGLDEEGNDVSQNCTNPSNTTIPAGTPYLPSGGGSSPVGKNYIATGTIVGIAVGGAAGLALLCIAAFLLYRNYQKRSAFRSADQSAGSVDDVDTRRSLMYAMHASSPGEMDGSGVRRELDGKERPREMLGNEFREPKELYAGRDPSELPG</sequence>
<feature type="chain" id="PRO_5040279698" description="Peptidase A1 domain-containing protein" evidence="3">
    <location>
        <begin position="22"/>
        <end position="563"/>
    </location>
</feature>
<keyword evidence="2" id="KW-1133">Transmembrane helix</keyword>
<feature type="compositionally biased region" description="Basic and acidic residues" evidence="1">
    <location>
        <begin position="527"/>
        <end position="563"/>
    </location>
</feature>
<dbReference type="SUPFAM" id="SSF50630">
    <property type="entry name" value="Acid proteases"/>
    <property type="match status" value="1"/>
</dbReference>
<dbReference type="Gene3D" id="2.40.70.10">
    <property type="entry name" value="Acid Proteases"/>
    <property type="match status" value="2"/>
</dbReference>
<dbReference type="InterPro" id="IPR021109">
    <property type="entry name" value="Peptidase_aspartic_dom_sf"/>
</dbReference>
<gene>
    <name evidence="5" type="ORF">K461DRAFT_294362</name>
</gene>
<dbReference type="AlphaFoldDB" id="A0A9P4J5F2"/>
<evidence type="ECO:0000259" key="4">
    <source>
        <dbReference type="PROSITE" id="PS51767"/>
    </source>
</evidence>
<dbReference type="PROSITE" id="PS51767">
    <property type="entry name" value="PEPTIDASE_A1"/>
    <property type="match status" value="1"/>
</dbReference>
<keyword evidence="2" id="KW-0812">Transmembrane</keyword>
<evidence type="ECO:0000313" key="6">
    <source>
        <dbReference type="Proteomes" id="UP000799439"/>
    </source>
</evidence>
<keyword evidence="3" id="KW-0732">Signal</keyword>
<feature type="region of interest" description="Disordered" evidence="1">
    <location>
        <begin position="94"/>
        <end position="124"/>
    </location>
</feature>
<reference evidence="5" key="1">
    <citation type="journal article" date="2020" name="Stud. Mycol.">
        <title>101 Dothideomycetes genomes: a test case for predicting lifestyles and emergence of pathogens.</title>
        <authorList>
            <person name="Haridas S."/>
            <person name="Albert R."/>
            <person name="Binder M."/>
            <person name="Bloem J."/>
            <person name="Labutti K."/>
            <person name="Salamov A."/>
            <person name="Andreopoulos B."/>
            <person name="Baker S."/>
            <person name="Barry K."/>
            <person name="Bills G."/>
            <person name="Bluhm B."/>
            <person name="Cannon C."/>
            <person name="Castanera R."/>
            <person name="Culley D."/>
            <person name="Daum C."/>
            <person name="Ezra D."/>
            <person name="Gonzalez J."/>
            <person name="Henrissat B."/>
            <person name="Kuo A."/>
            <person name="Liang C."/>
            <person name="Lipzen A."/>
            <person name="Lutzoni F."/>
            <person name="Magnuson J."/>
            <person name="Mondo S."/>
            <person name="Nolan M."/>
            <person name="Ohm R."/>
            <person name="Pangilinan J."/>
            <person name="Park H.-J."/>
            <person name="Ramirez L."/>
            <person name="Alfaro M."/>
            <person name="Sun H."/>
            <person name="Tritt A."/>
            <person name="Yoshinaga Y."/>
            <person name="Zwiers L.-H."/>
            <person name="Turgeon B."/>
            <person name="Goodwin S."/>
            <person name="Spatafora J."/>
            <person name="Crous P."/>
            <person name="Grigoriev I."/>
        </authorList>
    </citation>
    <scope>NUCLEOTIDE SEQUENCE</scope>
    <source>
        <strain evidence="5">CBS 260.36</strain>
    </source>
</reference>
<feature type="signal peptide" evidence="3">
    <location>
        <begin position="1"/>
        <end position="21"/>
    </location>
</feature>
<feature type="compositionally biased region" description="Low complexity" evidence="1">
    <location>
        <begin position="96"/>
        <end position="110"/>
    </location>
</feature>
<evidence type="ECO:0000256" key="2">
    <source>
        <dbReference type="SAM" id="Phobius"/>
    </source>
</evidence>